<name>A0ABY4N419_9MICO</name>
<evidence type="ECO:0000256" key="3">
    <source>
        <dbReference type="ARBA" id="ARBA00022475"/>
    </source>
</evidence>
<feature type="transmembrane region" description="Helical" evidence="8">
    <location>
        <begin position="210"/>
        <end position="228"/>
    </location>
</feature>
<dbReference type="InterPro" id="IPR020846">
    <property type="entry name" value="MFS_dom"/>
</dbReference>
<protein>
    <submittedName>
        <fullName evidence="10">MFS transporter</fullName>
    </submittedName>
</protein>
<keyword evidence="3" id="KW-1003">Cell membrane</keyword>
<feature type="transmembrane region" description="Helical" evidence="8">
    <location>
        <begin position="240"/>
        <end position="259"/>
    </location>
</feature>
<evidence type="ECO:0000256" key="8">
    <source>
        <dbReference type="SAM" id="Phobius"/>
    </source>
</evidence>
<evidence type="ECO:0000256" key="2">
    <source>
        <dbReference type="ARBA" id="ARBA00022448"/>
    </source>
</evidence>
<feature type="compositionally biased region" description="Low complexity" evidence="7">
    <location>
        <begin position="37"/>
        <end position="47"/>
    </location>
</feature>
<evidence type="ECO:0000313" key="11">
    <source>
        <dbReference type="Proteomes" id="UP001055868"/>
    </source>
</evidence>
<dbReference type="Gene3D" id="1.20.1720.10">
    <property type="entry name" value="Multidrug resistance protein D"/>
    <property type="match status" value="1"/>
</dbReference>
<evidence type="ECO:0000256" key="6">
    <source>
        <dbReference type="ARBA" id="ARBA00023136"/>
    </source>
</evidence>
<accession>A0ABY4N419</accession>
<keyword evidence="6 8" id="KW-0472">Membrane</keyword>
<keyword evidence="2" id="KW-0813">Transport</keyword>
<keyword evidence="4 8" id="KW-0812">Transmembrane</keyword>
<feature type="transmembrane region" description="Helical" evidence="8">
    <location>
        <begin position="348"/>
        <end position="367"/>
    </location>
</feature>
<dbReference type="Gene3D" id="1.20.1250.20">
    <property type="entry name" value="MFS general substrate transporter like domains"/>
    <property type="match status" value="1"/>
</dbReference>
<keyword evidence="11" id="KW-1185">Reference proteome</keyword>
<feature type="transmembrane region" description="Helical" evidence="8">
    <location>
        <begin position="309"/>
        <end position="328"/>
    </location>
</feature>
<sequence length="516" mass="51804">MPRTATGAHSAGAALDPVSADALDRRARNADPGGSGPRDAPAGPSAAPANAPHGLLIAVAAFSCLVVALQQTLVVPAVPQFPALLGTTQEAVGWLVTATLLTGAVATPIIGRLADLFGKRRMLVLSMAFVLLGSVIAPWGGIGTLVLGRALQGLGTALVPVAMAQMRDSLSPHRVGGALAILSATLGVGGGIGVPLGGVILSSIGWTGMFWTSAVLSVAAILLIALVFPASAPADPRGRFDLVGAVLLSIALTSLLLAVSQGNTWGWGSPASLGSLLVGVVSAVAWGAFELRQASPLVDLRTSGSRPLLFTNTASILMGILMFMNLLLTTRTLQNPTTEGGFGWSASAAGLAMLPNAAAMFAVAALTARLAARFGPRPVLEIGGVVTALGYLLRLLVTPSAPVAIVWTTLIGIGVGIAYAAMPMLVVRYAPPRETGSANGVNALMRAIGSAIASALVAAITAGLVAEADGGIVPSATSLGTIALIGLVLSAVSTVLASFARRQGERHDGTVPSAER</sequence>
<feature type="transmembrane region" description="Helical" evidence="8">
    <location>
        <begin position="271"/>
        <end position="289"/>
    </location>
</feature>
<evidence type="ECO:0000256" key="7">
    <source>
        <dbReference type="SAM" id="MobiDB-lite"/>
    </source>
</evidence>
<feature type="transmembrane region" description="Helical" evidence="8">
    <location>
        <begin position="403"/>
        <end position="422"/>
    </location>
</feature>
<keyword evidence="5 8" id="KW-1133">Transmembrane helix</keyword>
<dbReference type="Pfam" id="PF07690">
    <property type="entry name" value="MFS_1"/>
    <property type="match status" value="1"/>
</dbReference>
<evidence type="ECO:0000256" key="4">
    <source>
        <dbReference type="ARBA" id="ARBA00022692"/>
    </source>
</evidence>
<dbReference type="SUPFAM" id="SSF103473">
    <property type="entry name" value="MFS general substrate transporter"/>
    <property type="match status" value="1"/>
</dbReference>
<feature type="transmembrane region" description="Helical" evidence="8">
    <location>
        <begin position="122"/>
        <end position="140"/>
    </location>
</feature>
<feature type="transmembrane region" description="Helical" evidence="8">
    <location>
        <begin position="443"/>
        <end position="466"/>
    </location>
</feature>
<evidence type="ECO:0000256" key="5">
    <source>
        <dbReference type="ARBA" id="ARBA00022989"/>
    </source>
</evidence>
<dbReference type="PANTHER" id="PTHR42718">
    <property type="entry name" value="MAJOR FACILITATOR SUPERFAMILY MULTIDRUG TRANSPORTER MFSC"/>
    <property type="match status" value="1"/>
</dbReference>
<evidence type="ECO:0000313" key="10">
    <source>
        <dbReference type="EMBL" id="UQN29316.1"/>
    </source>
</evidence>
<feature type="transmembrane region" description="Helical" evidence="8">
    <location>
        <begin position="55"/>
        <end position="79"/>
    </location>
</feature>
<feature type="transmembrane region" description="Helical" evidence="8">
    <location>
        <begin position="178"/>
        <end position="204"/>
    </location>
</feature>
<dbReference type="Proteomes" id="UP001055868">
    <property type="component" value="Chromosome"/>
</dbReference>
<proteinExistence type="predicted"/>
<reference evidence="10" key="1">
    <citation type="submission" date="2022-05" db="EMBL/GenBank/DDBJ databases">
        <title>Genomic analysis of Brachybacterium sp. CBA3104.</title>
        <authorList>
            <person name="Roh S.W."/>
            <person name="Kim Y.B."/>
            <person name="Kim Y."/>
        </authorList>
    </citation>
    <scope>NUCLEOTIDE SEQUENCE</scope>
    <source>
        <strain evidence="10">CBA3104</strain>
    </source>
</reference>
<dbReference type="RefSeq" id="WP_249478515.1">
    <property type="nucleotide sequence ID" value="NZ_CP097218.1"/>
</dbReference>
<feature type="transmembrane region" description="Helical" evidence="8">
    <location>
        <begin position="91"/>
        <end position="110"/>
    </location>
</feature>
<dbReference type="PANTHER" id="PTHR42718:SF46">
    <property type="entry name" value="BLR6921 PROTEIN"/>
    <property type="match status" value="1"/>
</dbReference>
<feature type="domain" description="Major facilitator superfamily (MFS) profile" evidence="9">
    <location>
        <begin position="56"/>
        <end position="505"/>
    </location>
</feature>
<gene>
    <name evidence="10" type="ORF">M4486_17030</name>
</gene>
<feature type="transmembrane region" description="Helical" evidence="8">
    <location>
        <begin position="478"/>
        <end position="500"/>
    </location>
</feature>
<organism evidence="10 11">
    <name type="scientific">Brachybacterium kimchii</name>
    <dbReference type="NCBI Taxonomy" id="2942909"/>
    <lineage>
        <taxon>Bacteria</taxon>
        <taxon>Bacillati</taxon>
        <taxon>Actinomycetota</taxon>
        <taxon>Actinomycetes</taxon>
        <taxon>Micrococcales</taxon>
        <taxon>Dermabacteraceae</taxon>
        <taxon>Brachybacterium</taxon>
    </lineage>
</organism>
<comment type="subcellular location">
    <subcellularLocation>
        <location evidence="1">Cell membrane</location>
        <topology evidence="1">Multi-pass membrane protein</topology>
    </subcellularLocation>
</comment>
<feature type="region of interest" description="Disordered" evidence="7">
    <location>
        <begin position="1"/>
        <end position="47"/>
    </location>
</feature>
<evidence type="ECO:0000259" key="9">
    <source>
        <dbReference type="PROSITE" id="PS50850"/>
    </source>
</evidence>
<evidence type="ECO:0000256" key="1">
    <source>
        <dbReference type="ARBA" id="ARBA00004651"/>
    </source>
</evidence>
<dbReference type="InterPro" id="IPR011701">
    <property type="entry name" value="MFS"/>
</dbReference>
<dbReference type="InterPro" id="IPR036259">
    <property type="entry name" value="MFS_trans_sf"/>
</dbReference>
<dbReference type="PROSITE" id="PS50850">
    <property type="entry name" value="MFS"/>
    <property type="match status" value="1"/>
</dbReference>
<dbReference type="EMBL" id="CP097218">
    <property type="protein sequence ID" value="UQN29316.1"/>
    <property type="molecule type" value="Genomic_DNA"/>
</dbReference>